<dbReference type="PANTHER" id="PTHR10209">
    <property type="entry name" value="OXIDOREDUCTASE, 2OG-FE II OXYGENASE FAMILY PROTEIN"/>
    <property type="match status" value="1"/>
</dbReference>
<keyword evidence="4 5" id="KW-0408">Iron</keyword>
<evidence type="ECO:0000313" key="7">
    <source>
        <dbReference type="EMBL" id="RDW87311.1"/>
    </source>
</evidence>
<dbReference type="Pfam" id="PF03171">
    <property type="entry name" value="2OG-FeII_Oxy"/>
    <property type="match status" value="1"/>
</dbReference>
<evidence type="ECO:0000259" key="6">
    <source>
        <dbReference type="PROSITE" id="PS51471"/>
    </source>
</evidence>
<protein>
    <recommendedName>
        <fullName evidence="6">Fe2OG dioxygenase domain-containing protein</fullName>
    </recommendedName>
</protein>
<reference evidence="7 8" key="1">
    <citation type="journal article" date="2018" name="IMA Fungus">
        <title>IMA Genome-F 9: Draft genome sequence of Annulohypoxylon stygium, Aspergillus mulundensis, Berkeleyomyces basicola (syn. Thielaviopsis basicola), Ceratocystis smalleyi, two Cercospora beticola strains, Coleophoma cylindrospora, Fusarium fracticaudum, Phialophora cf. hyalina, and Morchella septimelata.</title>
        <authorList>
            <person name="Wingfield B.D."/>
            <person name="Bills G.F."/>
            <person name="Dong Y."/>
            <person name="Huang W."/>
            <person name="Nel W.J."/>
            <person name="Swalarsk-Parry B.S."/>
            <person name="Vaghefi N."/>
            <person name="Wilken P.M."/>
            <person name="An Z."/>
            <person name="de Beer Z.W."/>
            <person name="De Vos L."/>
            <person name="Chen L."/>
            <person name="Duong T.A."/>
            <person name="Gao Y."/>
            <person name="Hammerbacher A."/>
            <person name="Kikkert J.R."/>
            <person name="Li Y."/>
            <person name="Li H."/>
            <person name="Li K."/>
            <person name="Li Q."/>
            <person name="Liu X."/>
            <person name="Ma X."/>
            <person name="Naidoo K."/>
            <person name="Pethybridge S.J."/>
            <person name="Sun J."/>
            <person name="Steenkamp E.T."/>
            <person name="van der Nest M.A."/>
            <person name="van Wyk S."/>
            <person name="Wingfield M.J."/>
            <person name="Xiong C."/>
            <person name="Yue Q."/>
            <person name="Zhang X."/>
        </authorList>
    </citation>
    <scope>NUCLEOTIDE SEQUENCE [LARGE SCALE GENOMIC DNA]</scope>
    <source>
        <strain evidence="7 8">BP5796</strain>
    </source>
</reference>
<dbReference type="InterPro" id="IPR026992">
    <property type="entry name" value="DIOX_N"/>
</dbReference>
<feature type="domain" description="Fe2OG dioxygenase" evidence="6">
    <location>
        <begin position="262"/>
        <end position="364"/>
    </location>
</feature>
<keyword evidence="3 5" id="KW-0560">Oxidoreductase</keyword>
<comment type="similarity">
    <text evidence="1 5">Belongs to the iron/ascorbate-dependent oxidoreductase family.</text>
</comment>
<dbReference type="InterPro" id="IPR027443">
    <property type="entry name" value="IPNS-like_sf"/>
</dbReference>
<dbReference type="Proteomes" id="UP000256328">
    <property type="component" value="Unassembled WGS sequence"/>
</dbReference>
<dbReference type="PROSITE" id="PS51471">
    <property type="entry name" value="FE2OG_OXY"/>
    <property type="match status" value="1"/>
</dbReference>
<dbReference type="InterPro" id="IPR005123">
    <property type="entry name" value="Oxoglu/Fe-dep_dioxygenase_dom"/>
</dbReference>
<dbReference type="Pfam" id="PF14226">
    <property type="entry name" value="DIOX_N"/>
    <property type="match status" value="1"/>
</dbReference>
<dbReference type="AlphaFoldDB" id="A0A3D8SMA0"/>
<dbReference type="GO" id="GO:0016491">
    <property type="term" value="F:oxidoreductase activity"/>
    <property type="evidence" value="ECO:0007669"/>
    <property type="project" value="UniProtKB-KW"/>
</dbReference>
<keyword evidence="2 5" id="KW-0479">Metal-binding</keyword>
<dbReference type="InterPro" id="IPR044861">
    <property type="entry name" value="IPNS-like_FE2OG_OXY"/>
</dbReference>
<proteinExistence type="inferred from homology"/>
<name>A0A3D8SMA0_9HELO</name>
<evidence type="ECO:0000256" key="4">
    <source>
        <dbReference type="ARBA" id="ARBA00023004"/>
    </source>
</evidence>
<dbReference type="Gene3D" id="2.60.120.330">
    <property type="entry name" value="B-lactam Antibiotic, Isopenicillin N Synthase, Chain"/>
    <property type="match status" value="1"/>
</dbReference>
<sequence>MSPTLSTNGMPIFVIGKAAEVAGCAASSGAIHDNDAEMADVLQPAVAHEAKPQESGKDEYVYFHSGSEATYRKVVPKDQATSFTSIPVIDIGEIDNPSLAIRKGIAKEIYDACSNCGFFYIKNHGIPEELIKDTFEVIKRFFNEDLDVKMDAHSQKNPAIRGYEPMFYTKLDPTTTGDFKEAFTMGDCVIEPEQDYIGKVGSKPKASITKPQNIWPTKAPYFRVGVYRYYKSVLPLAMKLVRMFALAFDLEESAFDEYFRFPITGMRPLHYPPMPPDTGASGIGLGAHADFSWLTLVLQDSVPALEVLNQDGMWVDANPQPGTIVCNVGQYLERHSNGKFIATVHRVRNKTGERRYSLPFFLTLDPDVNMGPLKCCVEDGEKPKYDPINVGELYIRRVLPARLKHPTSIKYRDVPEEQWKYEFLLS</sequence>
<gene>
    <name evidence="7" type="ORF">BP5796_03005</name>
</gene>
<accession>A0A3D8SMA0</accession>
<evidence type="ECO:0000256" key="5">
    <source>
        <dbReference type="RuleBase" id="RU003682"/>
    </source>
</evidence>
<dbReference type="SUPFAM" id="SSF51197">
    <property type="entry name" value="Clavaminate synthase-like"/>
    <property type="match status" value="1"/>
</dbReference>
<keyword evidence="8" id="KW-1185">Reference proteome</keyword>
<dbReference type="PANTHER" id="PTHR10209:SF804">
    <property type="entry name" value="FE2OG DIOXYGENASE DOMAIN-CONTAINING PROTEIN"/>
    <property type="match status" value="1"/>
</dbReference>
<evidence type="ECO:0000313" key="8">
    <source>
        <dbReference type="Proteomes" id="UP000256328"/>
    </source>
</evidence>
<organism evidence="7 8">
    <name type="scientific">Coleophoma crateriformis</name>
    <dbReference type="NCBI Taxonomy" id="565419"/>
    <lineage>
        <taxon>Eukaryota</taxon>
        <taxon>Fungi</taxon>
        <taxon>Dikarya</taxon>
        <taxon>Ascomycota</taxon>
        <taxon>Pezizomycotina</taxon>
        <taxon>Leotiomycetes</taxon>
        <taxon>Helotiales</taxon>
        <taxon>Dermateaceae</taxon>
        <taxon>Coleophoma</taxon>
    </lineage>
</organism>
<evidence type="ECO:0000256" key="1">
    <source>
        <dbReference type="ARBA" id="ARBA00008056"/>
    </source>
</evidence>
<dbReference type="OrthoDB" id="288590at2759"/>
<evidence type="ECO:0000256" key="3">
    <source>
        <dbReference type="ARBA" id="ARBA00023002"/>
    </source>
</evidence>
<dbReference type="GO" id="GO:0044283">
    <property type="term" value="P:small molecule biosynthetic process"/>
    <property type="evidence" value="ECO:0007669"/>
    <property type="project" value="UniProtKB-ARBA"/>
</dbReference>
<evidence type="ECO:0000256" key="2">
    <source>
        <dbReference type="ARBA" id="ARBA00022723"/>
    </source>
</evidence>
<comment type="caution">
    <text evidence="7">The sequence shown here is derived from an EMBL/GenBank/DDBJ whole genome shotgun (WGS) entry which is preliminary data.</text>
</comment>
<dbReference type="PRINTS" id="PR00682">
    <property type="entry name" value="IPNSYNTHASE"/>
</dbReference>
<dbReference type="EMBL" id="PDLN01000004">
    <property type="protein sequence ID" value="RDW87311.1"/>
    <property type="molecule type" value="Genomic_DNA"/>
</dbReference>
<dbReference type="GO" id="GO:0046872">
    <property type="term" value="F:metal ion binding"/>
    <property type="evidence" value="ECO:0007669"/>
    <property type="project" value="UniProtKB-KW"/>
</dbReference>